<evidence type="ECO:0000313" key="1">
    <source>
        <dbReference type="EMBL" id="GLI32611.1"/>
    </source>
</evidence>
<dbReference type="Proteomes" id="UP001144372">
    <property type="component" value="Unassembled WGS sequence"/>
</dbReference>
<sequence length="66" mass="7535">MSYSRRQVAEERCLDGLQRIVEINAHGDEVPKGVASEKTGSFQMMKILESTQWKGETGFPYNWNLS</sequence>
<proteinExistence type="predicted"/>
<dbReference type="EMBL" id="BSDR01000001">
    <property type="protein sequence ID" value="GLI32611.1"/>
    <property type="molecule type" value="Genomic_DNA"/>
</dbReference>
<gene>
    <name evidence="1" type="ORF">DAMNIGENAA_00440</name>
</gene>
<reference evidence="1" key="1">
    <citation type="submission" date="2022-12" db="EMBL/GenBank/DDBJ databases">
        <title>Reference genome sequencing for broad-spectrum identification of bacterial and archaeal isolates by mass spectrometry.</title>
        <authorList>
            <person name="Sekiguchi Y."/>
            <person name="Tourlousse D.M."/>
        </authorList>
    </citation>
    <scope>NUCLEOTIDE SEQUENCE</scope>
    <source>
        <strain evidence="1">ASRB1</strain>
    </source>
</reference>
<dbReference type="AlphaFoldDB" id="A0A9W6CVG3"/>
<name>A0A9W6CVG3_9BACT</name>
<keyword evidence="2" id="KW-1185">Reference proteome</keyword>
<evidence type="ECO:0000313" key="2">
    <source>
        <dbReference type="Proteomes" id="UP001144372"/>
    </source>
</evidence>
<comment type="caution">
    <text evidence="1">The sequence shown here is derived from an EMBL/GenBank/DDBJ whole genome shotgun (WGS) entry which is preliminary data.</text>
</comment>
<accession>A0A9W6CVG3</accession>
<organism evidence="1 2">
    <name type="scientific">Desulforhabdus amnigena</name>
    <dbReference type="NCBI Taxonomy" id="40218"/>
    <lineage>
        <taxon>Bacteria</taxon>
        <taxon>Pseudomonadati</taxon>
        <taxon>Thermodesulfobacteriota</taxon>
        <taxon>Syntrophobacteria</taxon>
        <taxon>Syntrophobacterales</taxon>
        <taxon>Syntrophobacteraceae</taxon>
        <taxon>Desulforhabdus</taxon>
    </lineage>
</organism>
<protein>
    <submittedName>
        <fullName evidence="1">Uncharacterized protein</fullName>
    </submittedName>
</protein>